<name>A0A1G7GWG2_9FLAO</name>
<sequence>MKFLVVTLAPTLKQEDSYASYAPYVREMDLWFSKVSEVTIVSPTQYSKKLLTTSFLRKDIRVRSISELTFGTFKGALRSLFSIPMTLVVLFQEMKKADHIHLRCPGNIGLLGCLVQILFPKKKKTAKYAGNWNPASKQPLSYRFQKWILSNTFLTKNMQVLVYGEWPNQTKNIKSFFTATYPASKIEPPRERNFTAPFRFIFVGSLSSGKRPLYAIQIVQSLIEKGVECRLDFYGDGDERNAIEIYIEKHALHHVVVLHGNVTSESVEEAYKQADFMVLPSKSEGWPKVVAEAMFWGAIPLVPKISCVPWMLDRGNRGFLLDVDIDKDISNIVPLLKDSNSLLSLSRKAKKWSQNYTLDFFETEISKLLQK</sequence>
<reference evidence="2 3" key="1">
    <citation type="submission" date="2016-10" db="EMBL/GenBank/DDBJ databases">
        <authorList>
            <person name="de Groot N.N."/>
        </authorList>
    </citation>
    <scope>NUCLEOTIDE SEQUENCE [LARGE SCALE GENOMIC DNA]</scope>
    <source>
        <strain evidence="2 3">DSM 16195</strain>
    </source>
</reference>
<protein>
    <submittedName>
        <fullName evidence="2">Glycosyltransferase involved in cell wall bisynthesis</fullName>
    </submittedName>
</protein>
<dbReference type="Pfam" id="PF00534">
    <property type="entry name" value="Glycos_transf_1"/>
    <property type="match status" value="1"/>
</dbReference>
<dbReference type="GO" id="GO:0016757">
    <property type="term" value="F:glycosyltransferase activity"/>
    <property type="evidence" value="ECO:0007669"/>
    <property type="project" value="InterPro"/>
</dbReference>
<dbReference type="SUPFAM" id="SSF53756">
    <property type="entry name" value="UDP-Glycosyltransferase/glycogen phosphorylase"/>
    <property type="match status" value="1"/>
</dbReference>
<keyword evidence="3" id="KW-1185">Reference proteome</keyword>
<evidence type="ECO:0000259" key="1">
    <source>
        <dbReference type="Pfam" id="PF00534"/>
    </source>
</evidence>
<dbReference type="OrthoDB" id="1395864at2"/>
<dbReference type="PANTHER" id="PTHR45947:SF15">
    <property type="entry name" value="TEICHURONIC ACID BIOSYNTHESIS GLYCOSYLTRANSFERASE TUAC-RELATED"/>
    <property type="match status" value="1"/>
</dbReference>
<gene>
    <name evidence="2" type="ORF">SAMN05421855_103364</name>
</gene>
<dbReference type="RefSeq" id="WP_093144512.1">
    <property type="nucleotide sequence ID" value="NZ_BMWO01000005.1"/>
</dbReference>
<feature type="domain" description="Glycosyl transferase family 1" evidence="1">
    <location>
        <begin position="193"/>
        <end position="352"/>
    </location>
</feature>
<dbReference type="Gene3D" id="3.40.50.2000">
    <property type="entry name" value="Glycogen Phosphorylase B"/>
    <property type="match status" value="1"/>
</dbReference>
<proteinExistence type="predicted"/>
<dbReference type="InterPro" id="IPR001296">
    <property type="entry name" value="Glyco_trans_1"/>
</dbReference>
<dbReference type="AlphaFoldDB" id="A0A1G7GWG2"/>
<dbReference type="CDD" id="cd03801">
    <property type="entry name" value="GT4_PimA-like"/>
    <property type="match status" value="1"/>
</dbReference>
<accession>A0A1G7GWG2</accession>
<evidence type="ECO:0000313" key="3">
    <source>
        <dbReference type="Proteomes" id="UP000199321"/>
    </source>
</evidence>
<dbReference type="STRING" id="227084.SAMN05421855_103364"/>
<evidence type="ECO:0000313" key="2">
    <source>
        <dbReference type="EMBL" id="SDE92441.1"/>
    </source>
</evidence>
<dbReference type="InterPro" id="IPR050194">
    <property type="entry name" value="Glycosyltransferase_grp1"/>
</dbReference>
<organism evidence="2 3">
    <name type="scientific">Ulvibacter litoralis</name>
    <dbReference type="NCBI Taxonomy" id="227084"/>
    <lineage>
        <taxon>Bacteria</taxon>
        <taxon>Pseudomonadati</taxon>
        <taxon>Bacteroidota</taxon>
        <taxon>Flavobacteriia</taxon>
        <taxon>Flavobacteriales</taxon>
        <taxon>Flavobacteriaceae</taxon>
        <taxon>Ulvibacter</taxon>
    </lineage>
</organism>
<keyword evidence="2" id="KW-0808">Transferase</keyword>
<dbReference type="PANTHER" id="PTHR45947">
    <property type="entry name" value="SULFOQUINOVOSYL TRANSFERASE SQD2"/>
    <property type="match status" value="1"/>
</dbReference>
<dbReference type="EMBL" id="FNBA01000003">
    <property type="protein sequence ID" value="SDE92441.1"/>
    <property type="molecule type" value="Genomic_DNA"/>
</dbReference>
<dbReference type="Proteomes" id="UP000199321">
    <property type="component" value="Unassembled WGS sequence"/>
</dbReference>